<reference evidence="2 3" key="1">
    <citation type="journal article" date="2018" name="Int. J. Syst. Evol. Microbiol.">
        <title>Zhouia spongiae sp. nov., isolated from a marine sponge.</title>
        <authorList>
            <person name="Zhuang L."/>
            <person name="Lin B."/>
            <person name="Qin F."/>
            <person name="Luo L."/>
        </authorList>
    </citation>
    <scope>NUCLEOTIDE SEQUENCE [LARGE SCALE GENOMIC DNA]</scope>
    <source>
        <strain evidence="2 3">HN-Y44</strain>
    </source>
</reference>
<dbReference type="Proteomes" id="UP000829476">
    <property type="component" value="Chromosome"/>
</dbReference>
<evidence type="ECO:0000256" key="1">
    <source>
        <dbReference type="SAM" id="MobiDB-lite"/>
    </source>
</evidence>
<accession>A0ABY3YPK2</accession>
<dbReference type="RefSeq" id="WP_242937463.1">
    <property type="nucleotide sequence ID" value="NZ_CP094326.1"/>
</dbReference>
<evidence type="ECO:0000313" key="3">
    <source>
        <dbReference type="Proteomes" id="UP000829476"/>
    </source>
</evidence>
<feature type="region of interest" description="Disordered" evidence="1">
    <location>
        <begin position="1"/>
        <end position="22"/>
    </location>
</feature>
<gene>
    <name evidence="2" type="ORF">MQE36_01635</name>
</gene>
<evidence type="ECO:0000313" key="2">
    <source>
        <dbReference type="EMBL" id="UNY99063.1"/>
    </source>
</evidence>
<protein>
    <submittedName>
        <fullName evidence="2">Uncharacterized protein</fullName>
    </submittedName>
</protein>
<proteinExistence type="predicted"/>
<organism evidence="2 3">
    <name type="scientific">Zhouia spongiae</name>
    <dbReference type="NCBI Taxonomy" id="2202721"/>
    <lineage>
        <taxon>Bacteria</taxon>
        <taxon>Pseudomonadati</taxon>
        <taxon>Bacteroidota</taxon>
        <taxon>Flavobacteriia</taxon>
        <taxon>Flavobacteriales</taxon>
        <taxon>Flavobacteriaceae</taxon>
        <taxon>Zhouia</taxon>
    </lineage>
</organism>
<name>A0ABY3YPK2_9FLAO</name>
<sequence length="115" mass="12951">MVEYENVVKGKPTPNPGGFGTKESISTIKELREKLAVLEKWKDPMEDVLVIREYEVINPIRARTGTIGPQLEKTGVNAGATYSGGAHQYEFYDYLGNNNWKKFVKCIDDNGIKLK</sequence>
<dbReference type="EMBL" id="CP094326">
    <property type="protein sequence ID" value="UNY99063.1"/>
    <property type="molecule type" value="Genomic_DNA"/>
</dbReference>
<keyword evidence="3" id="KW-1185">Reference proteome</keyword>